<dbReference type="Gene3D" id="1.10.1660.10">
    <property type="match status" value="1"/>
</dbReference>
<keyword evidence="2" id="KW-0805">Transcription regulation</keyword>
<dbReference type="PANTHER" id="PTHR30204">
    <property type="entry name" value="REDOX-CYCLING DRUG-SENSING TRANSCRIPTIONAL ACTIVATOR SOXR"/>
    <property type="match status" value="1"/>
</dbReference>
<keyword evidence="1" id="KW-0678">Repressor</keyword>
<accession>A0A9X3NHY8</accession>
<evidence type="ECO:0000256" key="2">
    <source>
        <dbReference type="ARBA" id="ARBA00023015"/>
    </source>
</evidence>
<evidence type="ECO:0000313" key="6">
    <source>
        <dbReference type="EMBL" id="MDA0181527.1"/>
    </source>
</evidence>
<dbReference type="InterPro" id="IPR000551">
    <property type="entry name" value="MerR-type_HTH_dom"/>
</dbReference>
<protein>
    <submittedName>
        <fullName evidence="6">MerR family transcriptional regulator</fullName>
    </submittedName>
</protein>
<keyword evidence="4" id="KW-0804">Transcription</keyword>
<reference evidence="6" key="1">
    <citation type="submission" date="2022-10" db="EMBL/GenBank/DDBJ databases">
        <title>The WGS of Solirubrobacter phytolaccae KCTC 29190.</title>
        <authorList>
            <person name="Jiang Z."/>
        </authorList>
    </citation>
    <scope>NUCLEOTIDE SEQUENCE</scope>
    <source>
        <strain evidence="6">KCTC 29190</strain>
    </source>
</reference>
<dbReference type="Proteomes" id="UP001147653">
    <property type="component" value="Unassembled WGS sequence"/>
</dbReference>
<comment type="caution">
    <text evidence="6">The sequence shown here is derived from an EMBL/GenBank/DDBJ whole genome shotgun (WGS) entry which is preliminary data.</text>
</comment>
<dbReference type="CDD" id="cd00592">
    <property type="entry name" value="HTH_MerR-like"/>
    <property type="match status" value="1"/>
</dbReference>
<proteinExistence type="predicted"/>
<dbReference type="SUPFAM" id="SSF46955">
    <property type="entry name" value="Putative DNA-binding domain"/>
    <property type="match status" value="1"/>
</dbReference>
<dbReference type="InterPro" id="IPR009061">
    <property type="entry name" value="DNA-bd_dom_put_sf"/>
</dbReference>
<evidence type="ECO:0000259" key="5">
    <source>
        <dbReference type="PROSITE" id="PS50937"/>
    </source>
</evidence>
<evidence type="ECO:0000313" key="7">
    <source>
        <dbReference type="Proteomes" id="UP001147653"/>
    </source>
</evidence>
<dbReference type="PROSITE" id="PS50937">
    <property type="entry name" value="HTH_MERR_2"/>
    <property type="match status" value="1"/>
</dbReference>
<dbReference type="SMART" id="SM00422">
    <property type="entry name" value="HTH_MERR"/>
    <property type="match status" value="1"/>
</dbReference>
<feature type="domain" description="HTH merR-type" evidence="5">
    <location>
        <begin position="3"/>
        <end position="72"/>
    </location>
</feature>
<evidence type="ECO:0000256" key="4">
    <source>
        <dbReference type="ARBA" id="ARBA00023163"/>
    </source>
</evidence>
<dbReference type="EMBL" id="JAPDDP010000022">
    <property type="protein sequence ID" value="MDA0181527.1"/>
    <property type="molecule type" value="Genomic_DNA"/>
</dbReference>
<gene>
    <name evidence="6" type="ORF">OJ997_14575</name>
</gene>
<dbReference type="RefSeq" id="WP_270025843.1">
    <property type="nucleotide sequence ID" value="NZ_JAPDDP010000022.1"/>
</dbReference>
<dbReference type="AlphaFoldDB" id="A0A9X3NHY8"/>
<name>A0A9X3NHY8_9ACTN</name>
<dbReference type="GO" id="GO:0003700">
    <property type="term" value="F:DNA-binding transcription factor activity"/>
    <property type="evidence" value="ECO:0007669"/>
    <property type="project" value="InterPro"/>
</dbReference>
<sequence>MDALTINEAAETTGWSPRMLRYVERVGLLEPKRSAAGYRLYGPAELQRLRTLRELLDEHDIGLSDLAFALRLRRDEELRRATDAWFEAEAQRPAGVPSDDWLSFEQHKHEKLLAALARRIPTPTPETV</sequence>
<keyword evidence="7" id="KW-1185">Reference proteome</keyword>
<dbReference type="GO" id="GO:0003677">
    <property type="term" value="F:DNA binding"/>
    <property type="evidence" value="ECO:0007669"/>
    <property type="project" value="UniProtKB-KW"/>
</dbReference>
<keyword evidence="3" id="KW-0238">DNA-binding</keyword>
<evidence type="ECO:0000256" key="1">
    <source>
        <dbReference type="ARBA" id="ARBA00022491"/>
    </source>
</evidence>
<dbReference type="PANTHER" id="PTHR30204:SF69">
    <property type="entry name" value="MERR-FAMILY TRANSCRIPTIONAL REGULATOR"/>
    <property type="match status" value="1"/>
</dbReference>
<organism evidence="6 7">
    <name type="scientific">Solirubrobacter phytolaccae</name>
    <dbReference type="NCBI Taxonomy" id="1404360"/>
    <lineage>
        <taxon>Bacteria</taxon>
        <taxon>Bacillati</taxon>
        <taxon>Actinomycetota</taxon>
        <taxon>Thermoleophilia</taxon>
        <taxon>Solirubrobacterales</taxon>
        <taxon>Solirubrobacteraceae</taxon>
        <taxon>Solirubrobacter</taxon>
    </lineage>
</organism>
<dbReference type="InterPro" id="IPR047057">
    <property type="entry name" value="MerR_fam"/>
</dbReference>
<evidence type="ECO:0000256" key="3">
    <source>
        <dbReference type="ARBA" id="ARBA00023125"/>
    </source>
</evidence>
<dbReference type="Pfam" id="PF13411">
    <property type="entry name" value="MerR_1"/>
    <property type="match status" value="1"/>
</dbReference>